<dbReference type="InterPro" id="IPR007143">
    <property type="entry name" value="Vps28"/>
</dbReference>
<dbReference type="InterPro" id="IPR038358">
    <property type="entry name" value="VPS28_N_sf"/>
</dbReference>
<dbReference type="InterPro" id="IPR037202">
    <property type="entry name" value="ESCRT_assembly_dom"/>
</dbReference>
<feature type="domain" description="VPS28 C-terminal" evidence="7">
    <location>
        <begin position="163"/>
        <end position="257"/>
    </location>
</feature>
<dbReference type="Gene3D" id="1.20.1440.200">
    <property type="match status" value="1"/>
</dbReference>
<dbReference type="OMA" id="CDEFPTV"/>
<dbReference type="SUPFAM" id="SSF140427">
    <property type="entry name" value="VPS28 C-terminal domain-like"/>
    <property type="match status" value="1"/>
</dbReference>
<comment type="subcellular location">
    <subcellularLocation>
        <location evidence="1">Late endosome membrane</location>
        <topology evidence="1">Peripheral membrane protein</topology>
    </subcellularLocation>
</comment>
<evidence type="ECO:0000256" key="2">
    <source>
        <dbReference type="ARBA" id="ARBA00022448"/>
    </source>
</evidence>
<comment type="function">
    <text evidence="5">Component of the ESCRT-I complex (endosomal sorting complex required for transport I), a regulator of vesicular trafficking process.</text>
</comment>
<gene>
    <name evidence="9" type="ORF">NEOLI_000435</name>
</gene>
<dbReference type="InterPro" id="IPR037206">
    <property type="entry name" value="VPS28_C_sf"/>
</dbReference>
<dbReference type="InterPro" id="IPR017898">
    <property type="entry name" value="VPS28_N"/>
</dbReference>
<protein>
    <recommendedName>
        <fullName evidence="5">Vacuolar protein sorting-associated protein 28</fullName>
    </recommendedName>
    <alternativeName>
        <fullName evidence="5">ESCRT-I complex subunit VPS28</fullName>
    </alternativeName>
</protein>
<dbReference type="GO" id="GO:1904669">
    <property type="term" value="P:ATP export"/>
    <property type="evidence" value="ECO:0007669"/>
    <property type="project" value="EnsemblFungi"/>
</dbReference>
<evidence type="ECO:0000256" key="6">
    <source>
        <dbReference type="PROSITE-ProRule" id="PRU00642"/>
    </source>
</evidence>
<dbReference type="Gene3D" id="1.20.120.1130">
    <property type="match status" value="1"/>
</dbReference>
<dbReference type="GO" id="GO:0000813">
    <property type="term" value="C:ESCRT I complex"/>
    <property type="evidence" value="ECO:0007669"/>
    <property type="project" value="UniProtKB-UniRule"/>
</dbReference>
<dbReference type="PROSITE" id="PS51313">
    <property type="entry name" value="VPS28_N"/>
    <property type="match status" value="1"/>
</dbReference>
<name>A0A1U7LWY9_NEOID</name>
<keyword evidence="2 5" id="KW-0813">Transport</keyword>
<evidence type="ECO:0000259" key="8">
    <source>
        <dbReference type="PROSITE" id="PS51313"/>
    </source>
</evidence>
<comment type="caution">
    <text evidence="9">The sequence shown here is derived from an EMBL/GenBank/DDBJ whole genome shotgun (WGS) entry which is preliminary data.</text>
</comment>
<keyword evidence="10" id="KW-1185">Reference proteome</keyword>
<dbReference type="FunFam" id="1.20.120.1130:FF:000001">
    <property type="entry name" value="Vacuolar protein sorting-associated protein 28 homolog"/>
    <property type="match status" value="1"/>
</dbReference>
<keyword evidence="4 5" id="KW-0653">Protein transport</keyword>
<dbReference type="GO" id="GO:0006623">
    <property type="term" value="P:protein targeting to vacuole"/>
    <property type="evidence" value="ECO:0007669"/>
    <property type="project" value="EnsemblFungi"/>
</dbReference>
<reference evidence="9 10" key="1">
    <citation type="submission" date="2016-04" db="EMBL/GenBank/DDBJ databases">
        <title>Evolutionary innovation and constraint leading to complex multicellularity in the Ascomycota.</title>
        <authorList>
            <person name="Cisse O."/>
            <person name="Nguyen A."/>
            <person name="Hewitt D.A."/>
            <person name="Jedd G."/>
            <person name="Stajich J.E."/>
        </authorList>
    </citation>
    <scope>NUCLEOTIDE SEQUENCE [LARGE SCALE GENOMIC DNA]</scope>
    <source>
        <strain evidence="9 10">DAH-3</strain>
    </source>
</reference>
<accession>A0A1U7LWY9</accession>
<dbReference type="AlphaFoldDB" id="A0A1U7LWY9"/>
<evidence type="ECO:0000259" key="7">
    <source>
        <dbReference type="PROSITE" id="PS51310"/>
    </source>
</evidence>
<organism evidence="9 10">
    <name type="scientific">Neolecta irregularis (strain DAH-3)</name>
    <dbReference type="NCBI Taxonomy" id="1198029"/>
    <lineage>
        <taxon>Eukaryota</taxon>
        <taxon>Fungi</taxon>
        <taxon>Dikarya</taxon>
        <taxon>Ascomycota</taxon>
        <taxon>Taphrinomycotina</taxon>
        <taxon>Neolectales</taxon>
        <taxon>Neolectaceae</taxon>
        <taxon>Neolecta</taxon>
    </lineage>
</organism>
<dbReference type="OrthoDB" id="2671at2759"/>
<dbReference type="PANTHER" id="PTHR12937">
    <property type="entry name" value="VACUOLAR PROTEIN SORTING 28, ISOFORM 2 VPS28"/>
    <property type="match status" value="1"/>
</dbReference>
<evidence type="ECO:0000256" key="3">
    <source>
        <dbReference type="ARBA" id="ARBA00022753"/>
    </source>
</evidence>
<dbReference type="Pfam" id="PF03997">
    <property type="entry name" value="VPS28"/>
    <property type="match status" value="1"/>
</dbReference>
<dbReference type="SUPFAM" id="SSF140111">
    <property type="entry name" value="Endosomal sorting complex assembly domain"/>
    <property type="match status" value="1"/>
</dbReference>
<dbReference type="PROSITE" id="PS51310">
    <property type="entry name" value="VPS28_C"/>
    <property type="match status" value="1"/>
</dbReference>
<dbReference type="InterPro" id="IPR017899">
    <property type="entry name" value="VPS28_C"/>
</dbReference>
<dbReference type="EMBL" id="LXFE01000119">
    <property type="protein sequence ID" value="OLL27139.1"/>
    <property type="molecule type" value="Genomic_DNA"/>
</dbReference>
<evidence type="ECO:0000256" key="4">
    <source>
        <dbReference type="ARBA" id="ARBA00022927"/>
    </source>
</evidence>
<proteinExistence type="inferred from homology"/>
<dbReference type="GO" id="GO:0006612">
    <property type="term" value="P:protein targeting to membrane"/>
    <property type="evidence" value="ECO:0007669"/>
    <property type="project" value="EnsemblFungi"/>
</dbReference>
<dbReference type="GO" id="GO:0044877">
    <property type="term" value="F:protein-containing complex binding"/>
    <property type="evidence" value="ECO:0007669"/>
    <property type="project" value="EnsemblFungi"/>
</dbReference>
<keyword evidence="3 5" id="KW-0967">Endosome</keyword>
<dbReference type="GO" id="GO:0043328">
    <property type="term" value="P:protein transport to vacuole involved in ubiquitin-dependent protein catabolic process via the multivesicular body sorting pathway"/>
    <property type="evidence" value="ECO:0007669"/>
    <property type="project" value="EnsemblFungi"/>
</dbReference>
<feature type="domain" description="VPS28 N-terminal" evidence="8">
    <location>
        <begin position="17"/>
        <end position="138"/>
    </location>
</feature>
<evidence type="ECO:0000256" key="1">
    <source>
        <dbReference type="ARBA" id="ARBA00004633"/>
    </source>
</evidence>
<sequence>MSRQTPYAPTSSIISPPLASNISLDEEVKLYTTSAKREIYEDLAELYSIIVSLEFLEKAYTRDTVNQAQYATTCQRLLTQYKSILKTPEVAAKFKDIDTFMNGYKVFGSFVLILAYKKVSYSSASYRLKIGVPVTVEHAGADSVAITTGTSAKEVAEAVQVFLSSVNRLFTTKNFITFMDALKLKYSAKDQLHPLLSDLITSLNNVTVQEFQGRSKIVNWLIKLNQMNAADEITEEQSRQMLFDIEQAYNEFFKGLSS</sequence>
<dbReference type="STRING" id="1198029.A0A1U7LWY9"/>
<dbReference type="Proteomes" id="UP000186594">
    <property type="component" value="Unassembled WGS sequence"/>
</dbReference>
<dbReference type="GO" id="GO:0031902">
    <property type="term" value="C:late endosome membrane"/>
    <property type="evidence" value="ECO:0007669"/>
    <property type="project" value="UniProtKB-SubCell"/>
</dbReference>
<evidence type="ECO:0000256" key="5">
    <source>
        <dbReference type="PIRNR" id="PIRNR017535"/>
    </source>
</evidence>
<comment type="similarity">
    <text evidence="5 6">Belongs to the VPS28 family.</text>
</comment>
<evidence type="ECO:0000313" key="9">
    <source>
        <dbReference type="EMBL" id="OLL27139.1"/>
    </source>
</evidence>
<dbReference type="PANTHER" id="PTHR12937:SF0">
    <property type="entry name" value="VACUOLAR PROTEIN SORTING-ASSOCIATED PROTEIN 28 HOMOLOG"/>
    <property type="match status" value="1"/>
</dbReference>
<dbReference type="PIRSF" id="PIRSF017535">
    <property type="entry name" value="VPS28"/>
    <property type="match status" value="1"/>
</dbReference>
<evidence type="ECO:0000313" key="10">
    <source>
        <dbReference type="Proteomes" id="UP000186594"/>
    </source>
</evidence>